<evidence type="ECO:0000313" key="4">
    <source>
        <dbReference type="Proteomes" id="UP001304895"/>
    </source>
</evidence>
<organism evidence="3 4">
    <name type="scientific">Trichocladium antarcticum</name>
    <dbReference type="NCBI Taxonomy" id="1450529"/>
    <lineage>
        <taxon>Eukaryota</taxon>
        <taxon>Fungi</taxon>
        <taxon>Dikarya</taxon>
        <taxon>Ascomycota</taxon>
        <taxon>Pezizomycotina</taxon>
        <taxon>Sordariomycetes</taxon>
        <taxon>Sordariomycetidae</taxon>
        <taxon>Sordariales</taxon>
        <taxon>Chaetomiaceae</taxon>
        <taxon>Trichocladium</taxon>
    </lineage>
</organism>
<keyword evidence="4" id="KW-1185">Reference proteome</keyword>
<feature type="compositionally biased region" description="Polar residues" evidence="1">
    <location>
        <begin position="104"/>
        <end position="119"/>
    </location>
</feature>
<reference evidence="3" key="1">
    <citation type="journal article" date="2023" name="Mol. Phylogenet. Evol.">
        <title>Genome-scale phylogeny and comparative genomics of the fungal order Sordariales.</title>
        <authorList>
            <person name="Hensen N."/>
            <person name="Bonometti L."/>
            <person name="Westerberg I."/>
            <person name="Brannstrom I.O."/>
            <person name="Guillou S."/>
            <person name="Cros-Aarteil S."/>
            <person name="Calhoun S."/>
            <person name="Haridas S."/>
            <person name="Kuo A."/>
            <person name="Mondo S."/>
            <person name="Pangilinan J."/>
            <person name="Riley R."/>
            <person name="LaButti K."/>
            <person name="Andreopoulos B."/>
            <person name="Lipzen A."/>
            <person name="Chen C."/>
            <person name="Yan M."/>
            <person name="Daum C."/>
            <person name="Ng V."/>
            <person name="Clum A."/>
            <person name="Steindorff A."/>
            <person name="Ohm R.A."/>
            <person name="Martin F."/>
            <person name="Silar P."/>
            <person name="Natvig D.O."/>
            <person name="Lalanne C."/>
            <person name="Gautier V."/>
            <person name="Ament-Velasquez S.L."/>
            <person name="Kruys A."/>
            <person name="Hutchinson M.I."/>
            <person name="Powell A.J."/>
            <person name="Barry K."/>
            <person name="Miller A.N."/>
            <person name="Grigoriev I.V."/>
            <person name="Debuchy R."/>
            <person name="Gladieux P."/>
            <person name="Hiltunen Thoren M."/>
            <person name="Johannesson H."/>
        </authorList>
    </citation>
    <scope>NUCLEOTIDE SEQUENCE</scope>
    <source>
        <strain evidence="3">CBS 123565</strain>
    </source>
</reference>
<dbReference type="Pfam" id="PF01172">
    <property type="entry name" value="SBDS_N"/>
    <property type="match status" value="1"/>
</dbReference>
<evidence type="ECO:0000259" key="2">
    <source>
        <dbReference type="Pfam" id="PF01172"/>
    </source>
</evidence>
<dbReference type="Gene3D" id="3.30.1250.10">
    <property type="entry name" value="Ribosome maturation protein SBDS, N-terminal domain"/>
    <property type="match status" value="1"/>
</dbReference>
<evidence type="ECO:0000313" key="3">
    <source>
        <dbReference type="EMBL" id="KAK4136417.1"/>
    </source>
</evidence>
<dbReference type="InterPro" id="IPR036786">
    <property type="entry name" value="Ribosome_mat_SBDS_N_sf"/>
</dbReference>
<evidence type="ECO:0000256" key="1">
    <source>
        <dbReference type="SAM" id="MobiDB-lite"/>
    </source>
</evidence>
<dbReference type="Proteomes" id="UP001304895">
    <property type="component" value="Unassembled WGS sequence"/>
</dbReference>
<feature type="domain" description="Ribosome maturation protein SDO1/SBDS N-terminal" evidence="2">
    <location>
        <begin position="7"/>
        <end position="100"/>
    </location>
</feature>
<dbReference type="PANTHER" id="PTHR10927:SF2">
    <property type="entry name" value="RESTRICTION OF TELOMERE CAPPING PROTEIN 3"/>
    <property type="match status" value="1"/>
</dbReference>
<protein>
    <submittedName>
        <fullName evidence="3">DUF1960-domain-containing protein</fullName>
    </submittedName>
</protein>
<reference evidence="3" key="2">
    <citation type="submission" date="2023-05" db="EMBL/GenBank/DDBJ databases">
        <authorList>
            <consortium name="Lawrence Berkeley National Laboratory"/>
            <person name="Steindorff A."/>
            <person name="Hensen N."/>
            <person name="Bonometti L."/>
            <person name="Westerberg I."/>
            <person name="Brannstrom I.O."/>
            <person name="Guillou S."/>
            <person name="Cros-Aarteil S."/>
            <person name="Calhoun S."/>
            <person name="Haridas S."/>
            <person name="Kuo A."/>
            <person name="Mondo S."/>
            <person name="Pangilinan J."/>
            <person name="Riley R."/>
            <person name="Labutti K."/>
            <person name="Andreopoulos B."/>
            <person name="Lipzen A."/>
            <person name="Chen C."/>
            <person name="Yanf M."/>
            <person name="Daum C."/>
            <person name="Ng V."/>
            <person name="Clum A."/>
            <person name="Ohm R."/>
            <person name="Martin F."/>
            <person name="Silar P."/>
            <person name="Natvig D."/>
            <person name="Lalanne C."/>
            <person name="Gautier V."/>
            <person name="Ament-Velasquez S.L."/>
            <person name="Kruys A."/>
            <person name="Hutchinson M.I."/>
            <person name="Powell A.J."/>
            <person name="Barry K."/>
            <person name="Miller A.N."/>
            <person name="Grigoriev I.V."/>
            <person name="Debuchy R."/>
            <person name="Gladieux P."/>
            <person name="Thoren M.H."/>
            <person name="Johannesson H."/>
        </authorList>
    </citation>
    <scope>NUCLEOTIDE SEQUENCE</scope>
    <source>
        <strain evidence="3">CBS 123565</strain>
    </source>
</reference>
<dbReference type="AlphaFoldDB" id="A0AAN6ZFG6"/>
<proteinExistence type="predicted"/>
<gene>
    <name evidence="3" type="ORF">BT67DRAFT_416396</name>
</gene>
<sequence>MARGDVNRVKIHYPGQDEDFIVFLDSVEDYQKWRSDKSVPLAHVVASFKIFITQNRGAQGMLEGASHSQLENEFGTSNEDEVVKQILEKGNLQEFEMSERHGNTNDSNGPLSNSSFVGR</sequence>
<dbReference type="InterPro" id="IPR039100">
    <property type="entry name" value="Sdo1/SBDS-like"/>
</dbReference>
<dbReference type="InterPro" id="IPR019783">
    <property type="entry name" value="SDO1/SBDS_N"/>
</dbReference>
<name>A0AAN6ZFG6_9PEZI</name>
<feature type="region of interest" description="Disordered" evidence="1">
    <location>
        <begin position="94"/>
        <end position="119"/>
    </location>
</feature>
<comment type="caution">
    <text evidence="3">The sequence shown here is derived from an EMBL/GenBank/DDBJ whole genome shotgun (WGS) entry which is preliminary data.</text>
</comment>
<accession>A0AAN6ZFG6</accession>
<dbReference type="EMBL" id="MU853403">
    <property type="protein sequence ID" value="KAK4136417.1"/>
    <property type="molecule type" value="Genomic_DNA"/>
</dbReference>
<dbReference type="SUPFAM" id="SSF89895">
    <property type="entry name" value="FYSH domain"/>
    <property type="match status" value="1"/>
</dbReference>
<dbReference type="PANTHER" id="PTHR10927">
    <property type="entry name" value="RIBOSOME MATURATION PROTEIN SBDS"/>
    <property type="match status" value="1"/>
</dbReference>